<dbReference type="AlphaFoldDB" id="A0A1I0GW66"/>
<proteinExistence type="predicted"/>
<dbReference type="Proteomes" id="UP000198618">
    <property type="component" value="Unassembled WGS sequence"/>
</dbReference>
<accession>A0A1I0GW66</accession>
<dbReference type="EMBL" id="FOHE01000025">
    <property type="protein sequence ID" value="SET75467.1"/>
    <property type="molecule type" value="Genomic_DNA"/>
</dbReference>
<reference evidence="1 2" key="1">
    <citation type="submission" date="2016-10" db="EMBL/GenBank/DDBJ databases">
        <authorList>
            <person name="de Groot N.N."/>
        </authorList>
    </citation>
    <scope>NUCLEOTIDE SEQUENCE [LARGE SCALE GENOMIC DNA]</scope>
    <source>
        <strain evidence="1 2">IBRC-M 10780</strain>
    </source>
</reference>
<sequence length="168" mass="20138">MLNNHAKLMQFFLEAKEVTGRKKLQKMVYILQSLGVPFEEKYQFHFYGPYSEELSLRMEELCNLGFVQEEKEEKSNYYQYHYRITNDGLQFLDQFALDMPNYQEQVGKLNGKSARFLELVSTMLYFHELPRAEVEEKIHTVKPKQKYSDEEINEAWQFIDELKQGLLQ</sequence>
<dbReference type="RefSeq" id="WP_090872526.1">
    <property type="nucleotide sequence ID" value="NZ_FOHE01000025.1"/>
</dbReference>
<evidence type="ECO:0000313" key="1">
    <source>
        <dbReference type="EMBL" id="SET75467.1"/>
    </source>
</evidence>
<dbReference type="OrthoDB" id="5507947at2"/>
<gene>
    <name evidence="1" type="ORF">SAMN05216389_1258</name>
</gene>
<protein>
    <recommendedName>
        <fullName evidence="3">YwgA family protein</fullName>
    </recommendedName>
</protein>
<dbReference type="STRING" id="930131.SAMN05216389_1258"/>
<name>A0A1I0GW66_9BACI</name>
<keyword evidence="2" id="KW-1185">Reference proteome</keyword>
<evidence type="ECO:0000313" key="2">
    <source>
        <dbReference type="Proteomes" id="UP000198618"/>
    </source>
</evidence>
<organism evidence="1 2">
    <name type="scientific">Oceanobacillus limi</name>
    <dbReference type="NCBI Taxonomy" id="930131"/>
    <lineage>
        <taxon>Bacteria</taxon>
        <taxon>Bacillati</taxon>
        <taxon>Bacillota</taxon>
        <taxon>Bacilli</taxon>
        <taxon>Bacillales</taxon>
        <taxon>Bacillaceae</taxon>
        <taxon>Oceanobacillus</taxon>
    </lineage>
</organism>
<evidence type="ECO:0008006" key="3">
    <source>
        <dbReference type="Google" id="ProtNLM"/>
    </source>
</evidence>